<proteinExistence type="predicted"/>
<dbReference type="AlphaFoldDB" id="A0A9W9I5N1"/>
<evidence type="ECO:0000256" key="1">
    <source>
        <dbReference type="SAM" id="MobiDB-lite"/>
    </source>
</evidence>
<name>A0A9W9I5N1_9EURO</name>
<evidence type="ECO:0000313" key="2">
    <source>
        <dbReference type="EMBL" id="KAJ5168336.1"/>
    </source>
</evidence>
<sequence>MANMANTANTTNTYRHGPGHGRRSRNLRIEGVWQYDITASQTERQPCLARDTLNADYRAREEGTGPRKAALRQGPP</sequence>
<feature type="compositionally biased region" description="Basic residues" evidence="1">
    <location>
        <begin position="17"/>
        <end position="26"/>
    </location>
</feature>
<dbReference type="EMBL" id="JAPQKN010000002">
    <property type="protein sequence ID" value="KAJ5168336.1"/>
    <property type="molecule type" value="Genomic_DNA"/>
</dbReference>
<gene>
    <name evidence="2" type="ORF">N7482_003930</name>
</gene>
<reference evidence="2" key="2">
    <citation type="journal article" date="2023" name="IMA Fungus">
        <title>Comparative genomic study of the Penicillium genus elucidates a diverse pangenome and 15 lateral gene transfer events.</title>
        <authorList>
            <person name="Petersen C."/>
            <person name="Sorensen T."/>
            <person name="Nielsen M.R."/>
            <person name="Sondergaard T.E."/>
            <person name="Sorensen J.L."/>
            <person name="Fitzpatrick D.A."/>
            <person name="Frisvad J.C."/>
            <person name="Nielsen K.L."/>
        </authorList>
    </citation>
    <scope>NUCLEOTIDE SEQUENCE</scope>
    <source>
        <strain evidence="2">IBT 26290</strain>
    </source>
</reference>
<feature type="compositionally biased region" description="Low complexity" evidence="1">
    <location>
        <begin position="1"/>
        <end position="13"/>
    </location>
</feature>
<keyword evidence="3" id="KW-1185">Reference proteome</keyword>
<feature type="region of interest" description="Disordered" evidence="1">
    <location>
        <begin position="52"/>
        <end position="76"/>
    </location>
</feature>
<reference evidence="2" key="1">
    <citation type="submission" date="2022-11" db="EMBL/GenBank/DDBJ databases">
        <authorList>
            <person name="Petersen C."/>
        </authorList>
    </citation>
    <scope>NUCLEOTIDE SEQUENCE</scope>
    <source>
        <strain evidence="2">IBT 26290</strain>
    </source>
</reference>
<protein>
    <submittedName>
        <fullName evidence="2">Uncharacterized protein</fullName>
    </submittedName>
</protein>
<evidence type="ECO:0000313" key="3">
    <source>
        <dbReference type="Proteomes" id="UP001149163"/>
    </source>
</evidence>
<dbReference type="Proteomes" id="UP001149163">
    <property type="component" value="Unassembled WGS sequence"/>
</dbReference>
<comment type="caution">
    <text evidence="2">The sequence shown here is derived from an EMBL/GenBank/DDBJ whole genome shotgun (WGS) entry which is preliminary data.</text>
</comment>
<feature type="region of interest" description="Disordered" evidence="1">
    <location>
        <begin position="1"/>
        <end position="26"/>
    </location>
</feature>
<dbReference type="GeneID" id="81425231"/>
<organism evidence="2 3">
    <name type="scientific">Penicillium canariense</name>
    <dbReference type="NCBI Taxonomy" id="189055"/>
    <lineage>
        <taxon>Eukaryota</taxon>
        <taxon>Fungi</taxon>
        <taxon>Dikarya</taxon>
        <taxon>Ascomycota</taxon>
        <taxon>Pezizomycotina</taxon>
        <taxon>Eurotiomycetes</taxon>
        <taxon>Eurotiomycetidae</taxon>
        <taxon>Eurotiales</taxon>
        <taxon>Aspergillaceae</taxon>
        <taxon>Penicillium</taxon>
    </lineage>
</organism>
<dbReference type="RefSeq" id="XP_056544797.1">
    <property type="nucleotide sequence ID" value="XM_056686055.1"/>
</dbReference>
<accession>A0A9W9I5N1</accession>